<dbReference type="GO" id="GO:0016197">
    <property type="term" value="P:endosomal transport"/>
    <property type="evidence" value="ECO:0007669"/>
    <property type="project" value="TreeGrafter"/>
</dbReference>
<reference evidence="3 4" key="1">
    <citation type="submission" date="2023-11" db="EMBL/GenBank/DDBJ databases">
        <title>Halocaridina rubra genome assembly.</title>
        <authorList>
            <person name="Smith C."/>
        </authorList>
    </citation>
    <scope>NUCLEOTIDE SEQUENCE [LARGE SCALE GENOMIC DNA]</scope>
    <source>
        <strain evidence="3">EP-1</strain>
        <tissue evidence="3">Whole</tissue>
    </source>
</reference>
<evidence type="ECO:0000313" key="3">
    <source>
        <dbReference type="EMBL" id="KAK7076640.1"/>
    </source>
</evidence>
<accession>A0AAN8XCU7</accession>
<keyword evidence="1" id="KW-0472">Membrane</keyword>
<dbReference type="GO" id="GO:0005789">
    <property type="term" value="C:endoplasmic reticulum membrane"/>
    <property type="evidence" value="ECO:0007669"/>
    <property type="project" value="TreeGrafter"/>
</dbReference>
<dbReference type="SUPFAM" id="SSF53335">
    <property type="entry name" value="S-adenosyl-L-methionine-dependent methyltransferases"/>
    <property type="match status" value="1"/>
</dbReference>
<evidence type="ECO:0000259" key="2">
    <source>
        <dbReference type="Pfam" id="PF05050"/>
    </source>
</evidence>
<dbReference type="GO" id="GO:0005794">
    <property type="term" value="C:Golgi apparatus"/>
    <property type="evidence" value="ECO:0007669"/>
    <property type="project" value="TreeGrafter"/>
</dbReference>
<protein>
    <recommendedName>
        <fullName evidence="2">Methyltransferase FkbM domain-containing protein</fullName>
    </recommendedName>
</protein>
<dbReference type="PANTHER" id="PTHR34009:SF2">
    <property type="entry name" value="PROTEIN STAR"/>
    <property type="match status" value="1"/>
</dbReference>
<dbReference type="InterPro" id="IPR053202">
    <property type="entry name" value="EGF_Rcpt_Signaling_Reg"/>
</dbReference>
<feature type="domain" description="Methyltransferase FkbM" evidence="2">
    <location>
        <begin position="111"/>
        <end position="266"/>
    </location>
</feature>
<dbReference type="PANTHER" id="PTHR34009">
    <property type="entry name" value="PROTEIN STAR"/>
    <property type="match status" value="1"/>
</dbReference>
<proteinExistence type="predicted"/>
<dbReference type="InterPro" id="IPR029063">
    <property type="entry name" value="SAM-dependent_MTases_sf"/>
</dbReference>
<keyword evidence="1" id="KW-0812">Transmembrane</keyword>
<feature type="transmembrane region" description="Helical" evidence="1">
    <location>
        <begin position="7"/>
        <end position="27"/>
    </location>
</feature>
<name>A0AAN8XCU7_HALRR</name>
<dbReference type="Proteomes" id="UP001381693">
    <property type="component" value="Unassembled WGS sequence"/>
</dbReference>
<dbReference type="GO" id="GO:0005886">
    <property type="term" value="C:plasma membrane"/>
    <property type="evidence" value="ECO:0007669"/>
    <property type="project" value="TreeGrafter"/>
</dbReference>
<keyword evidence="1" id="KW-1133">Transmembrane helix</keyword>
<sequence>MLTKKRFLQAVITVISASSILVLFTYLKVPTCDKTSELRYRVLGPLASTDIRLINHVRLNYLHPPSPLPYTLTNGVELMYTKFSKGGTWGYIQFHLEALFQHQKAGFFVEAGALDGEFFSNTLWLESSLGWSGLLVEPDRQSFRDLQKKHRRAWISNTCLSDQSYPKESVFISLHGRKSKTEILITGMLRGGGHEVGVTLPPEYEDKLHADKLYTPVQCFPLTTYLLALNVTTVDFLSLDVQGSERDILKTVLWDLVKIRVMAVEIVDGTLDKDFIHYMAGKEYVLTNEKYAANITDYIFVRRDEKDLVKTARGIHYGAGSLIQLSV</sequence>
<dbReference type="Gene3D" id="3.40.50.150">
    <property type="entry name" value="Vaccinia Virus protein VP39"/>
    <property type="match status" value="1"/>
</dbReference>
<gene>
    <name evidence="3" type="ORF">SK128_015309</name>
</gene>
<dbReference type="EMBL" id="JAXCGZ010009592">
    <property type="protein sequence ID" value="KAK7076640.1"/>
    <property type="molecule type" value="Genomic_DNA"/>
</dbReference>
<evidence type="ECO:0000256" key="1">
    <source>
        <dbReference type="SAM" id="Phobius"/>
    </source>
</evidence>
<dbReference type="InterPro" id="IPR006342">
    <property type="entry name" value="FkbM_mtfrase"/>
</dbReference>
<organism evidence="3 4">
    <name type="scientific">Halocaridina rubra</name>
    <name type="common">Hawaiian red shrimp</name>
    <dbReference type="NCBI Taxonomy" id="373956"/>
    <lineage>
        <taxon>Eukaryota</taxon>
        <taxon>Metazoa</taxon>
        <taxon>Ecdysozoa</taxon>
        <taxon>Arthropoda</taxon>
        <taxon>Crustacea</taxon>
        <taxon>Multicrustacea</taxon>
        <taxon>Malacostraca</taxon>
        <taxon>Eumalacostraca</taxon>
        <taxon>Eucarida</taxon>
        <taxon>Decapoda</taxon>
        <taxon>Pleocyemata</taxon>
        <taxon>Caridea</taxon>
        <taxon>Atyoidea</taxon>
        <taxon>Atyidae</taxon>
        <taxon>Halocaridina</taxon>
    </lineage>
</organism>
<dbReference type="Pfam" id="PF05050">
    <property type="entry name" value="Methyltransf_21"/>
    <property type="match status" value="1"/>
</dbReference>
<evidence type="ECO:0000313" key="4">
    <source>
        <dbReference type="Proteomes" id="UP001381693"/>
    </source>
</evidence>
<keyword evidence="4" id="KW-1185">Reference proteome</keyword>
<dbReference type="GO" id="GO:0006888">
    <property type="term" value="P:endoplasmic reticulum to Golgi vesicle-mediated transport"/>
    <property type="evidence" value="ECO:0007669"/>
    <property type="project" value="TreeGrafter"/>
</dbReference>
<dbReference type="AlphaFoldDB" id="A0AAN8XCU7"/>
<dbReference type="GO" id="GO:0031902">
    <property type="term" value="C:late endosome membrane"/>
    <property type="evidence" value="ECO:0007669"/>
    <property type="project" value="TreeGrafter"/>
</dbReference>
<comment type="caution">
    <text evidence="3">The sequence shown here is derived from an EMBL/GenBank/DDBJ whole genome shotgun (WGS) entry which is preliminary data.</text>
</comment>